<dbReference type="CDD" id="cd00828">
    <property type="entry name" value="elong_cond_enzymes"/>
    <property type="match status" value="1"/>
</dbReference>
<evidence type="ECO:0000256" key="4">
    <source>
        <dbReference type="ARBA" id="ARBA00022553"/>
    </source>
</evidence>
<evidence type="ECO:0000256" key="8">
    <source>
        <dbReference type="PIRSR" id="PIRSR000454-4"/>
    </source>
</evidence>
<dbReference type="EMBL" id="WIGM01000245">
    <property type="protein sequence ID" value="KAF6832078.1"/>
    <property type="molecule type" value="Genomic_DNA"/>
</dbReference>
<feature type="compositionally biased region" description="Polar residues" evidence="9">
    <location>
        <begin position="116"/>
        <end position="133"/>
    </location>
</feature>
<evidence type="ECO:0000256" key="2">
    <source>
        <dbReference type="ARBA" id="ARBA00013191"/>
    </source>
</evidence>
<protein>
    <recommendedName>
        <fullName evidence="2">beta-ketoacyl-[acyl-carrier-protein] synthase I</fullName>
        <ecNumber evidence="2">2.3.1.41</ecNumber>
    </recommendedName>
</protein>
<dbReference type="InterPro" id="IPR040899">
    <property type="entry name" value="Fas_alpha_ACP"/>
</dbReference>
<evidence type="ECO:0000256" key="3">
    <source>
        <dbReference type="ARBA" id="ARBA00022450"/>
    </source>
</evidence>
<comment type="similarity">
    <text evidence="1 6">Belongs to the thiolase-like superfamily. Fungal fatty acid synthetase subunit alpha family.</text>
</comment>
<dbReference type="InterPro" id="IPR047224">
    <property type="entry name" value="FAS_alpha_su_C"/>
</dbReference>
<dbReference type="GO" id="GO:0044550">
    <property type="term" value="P:secondary metabolite biosynthetic process"/>
    <property type="evidence" value="ECO:0007669"/>
    <property type="project" value="UniProtKB-ARBA"/>
</dbReference>
<dbReference type="InterPro" id="IPR016035">
    <property type="entry name" value="Acyl_Trfase/lysoPLipase"/>
</dbReference>
<evidence type="ECO:0000256" key="1">
    <source>
        <dbReference type="ARBA" id="ARBA00007485"/>
    </source>
</evidence>
<dbReference type="GO" id="GO:0004316">
    <property type="term" value="F:3-oxoacyl-[acyl-carrier-protein] reductase (NADPH) activity"/>
    <property type="evidence" value="ECO:0007669"/>
    <property type="project" value="InterPro"/>
</dbReference>
<dbReference type="Gene3D" id="3.90.25.70">
    <property type="match status" value="1"/>
</dbReference>
<feature type="modified residue" description="O-(pantetheine 4'-phosphoryl)serine" evidence="8">
    <location>
        <position position="183"/>
    </location>
</feature>
<dbReference type="PANTHER" id="PTHR10982:SF21">
    <property type="entry name" value="FATTY ACID SYNTHASE SUBUNIT BETA"/>
    <property type="match status" value="1"/>
</dbReference>
<feature type="active site" description="For beta-ketoacyl synthase activity" evidence="7">
    <location>
        <position position="1180"/>
    </location>
</feature>
<keyword evidence="3 6" id="KW-0596">Phosphopantetheine</keyword>
<dbReference type="PROSITE" id="PS00606">
    <property type="entry name" value="KS3_1"/>
    <property type="match status" value="1"/>
</dbReference>
<sequence>MEPHVEQELAHILLVELLAHQFAYPVRWIETQDAILGDLRSERIVEVGPTNILTNMMKRSWNQKYLELDDAQGTRRRILGPESDLPEIYYQAPVEDEDYEPGPVDALTTAAEIQSKPAQQDDSPSGTPQDESVLTTPATLEKLEDAPLSAAQIVLAIVAMKLKKTAAEIDEAKSINQLVSGRSTLTNEIVGDLHAEFGTNLPDRAEELPIAGLCETLRKTHTGTLGKKTSALIANCVSSKLPGSFGQSRLREYLLDHWGLQSLRQDAVMLLATTNQPTSRIPSEYDAKKFVHGIASNYFLEQGLPMPIRGASSPGGQMMKMDAKALEALSEKSNALLRDISEAMSRHLPTSDLTSSAMKTSIDEAVLDELDLWRSEHGDDYADGIKPRFDLKKERYYDSFWNWCSRDIALLFELGRQPSPQNAELVEEISASIINRACERSIDQIQYLCSKTQGEKTDLGRIMRLCLQASISAKNRDPVFIAKTPDLAPVTTVDKEGNLHYSEVLRTAPFKARKSSIPQFSYPVGTYDHNVLAMSERLSGAFAEDLDAARHSGFTFRGRNFLLTGAGRNSIGLTLLKYLLQGGGRVTVTTSTFSTEAVQMYQEVYARHGAKGSALRVLPFNQGSQKDVQGLSKSLVDDWDPDFIIPFAAVSENGRDLEELDSKSEIAHRLMLVNLLRLLGLVAKNKRAQGILTRPATVVLPLSPNHGLMGNDGLYAESKRGLETLLSKWKSENWRDYLSMLGVVIGWTRGTGLMDDNDIVAQGVEAMGVRTFSKDQMAAFIASLLGGRTNVASQSIPVVVDLSGGMGKVVDLKEKLTNIRRDLRAEADIQRAIRDEEAREAAVTGREPAVKPPTMLAKKANIRVQLPALPDWDRDLAPLSESLEGMVDLSRVVVITGFAELGPHGNSRTRWVMEADGAFSLEGCIEMAWMMGLIRHDKDAVKDGHPWTGWVDTATKAPVEECEMFPRYMGFILEHTGIRKIEPEICDNNYDPEHKATVQEVELTHDLPPFEASSEVAQYFQLQHGSKASIKQAESGLFTVQLKAGAKVLVPRASHFNCTVAGQIPTGWSAKRYGIEDEIIEQVDPVTLFTLVCTVEALLSSGIIDPYELYQHIHVSEVGNCVGSSMGGLSSLRKMHRDRFLDRPVQGDVLQETFVNTTGAWVNMLLMSSAGPIKTPVGACATSLESLDTGYDLIVAGKAKVCIVGGVEDFVEDVSYEFGSMKATCDTDAEFAAGRSPAEMSRPTASSRSGFVESQGCGIQVLTTAELALEMGMPIFGVVALTTMAADKAGRSVPAPGRGVLTNARESAGERKYVTPSPLMDIGYRRRLLNMRLQQVNFNFQTNLDLMEHEIHYLKEMGTEGFDEEAYRRDNIAAFEEDAKKQEADLRFSLGNQFWKNEKQISPIRGSLATWGLGIDDLGVASMHGTSTVKNDLNESSVLQEQMSFLGREKGNLLPCVCQKALTGHSKGAAGAWMVNGALQMMDAGIVPGNRNADNVDAGLRQYDLLHFPNVTLRPEEIRACSVTSFGFGQKGSQAILVHPKFLFATTSQQAYEAYAVKRDERWRKASRFLNDGMLYERLVRTKSLPPYEHSSESEALLDPGARF</sequence>
<dbReference type="InterPro" id="IPR050830">
    <property type="entry name" value="Fungal_FAS"/>
</dbReference>
<proteinExistence type="inferred from homology"/>
<dbReference type="InterPro" id="IPR036291">
    <property type="entry name" value="NAD(P)-bd_dom_sf"/>
</dbReference>
<reference evidence="12" key="1">
    <citation type="journal article" date="2020" name="Phytopathology">
        <title>Genome Sequence Resources of Colletotrichum truncatum, C. plurivorum, C. musicola, and C. sojae: Four Species Pathogenic to Soybean (Glycine max).</title>
        <authorList>
            <person name="Rogerio F."/>
            <person name="Boufleur T.R."/>
            <person name="Ciampi-Guillardi M."/>
            <person name="Sukno S.A."/>
            <person name="Thon M.R."/>
            <person name="Massola Junior N.S."/>
            <person name="Baroncelli R."/>
        </authorList>
    </citation>
    <scope>NUCLEOTIDE SEQUENCE</scope>
    <source>
        <strain evidence="12">LFN0074</strain>
    </source>
</reference>
<dbReference type="GO" id="GO:0042759">
    <property type="term" value="P:long-chain fatty acid biosynthetic process"/>
    <property type="evidence" value="ECO:0007669"/>
    <property type="project" value="UniProtKB-UniRule"/>
</dbReference>
<gene>
    <name evidence="12" type="ORF">CMUS01_07070</name>
</gene>
<dbReference type="Proteomes" id="UP000639643">
    <property type="component" value="Unassembled WGS sequence"/>
</dbReference>
<dbReference type="Pfam" id="PF18314">
    <property type="entry name" value="FAS_I_H"/>
    <property type="match status" value="1"/>
</dbReference>
<dbReference type="InterPro" id="IPR009081">
    <property type="entry name" value="PP-bd_ACP"/>
</dbReference>
<dbReference type="InterPro" id="IPR016039">
    <property type="entry name" value="Thiolase-like"/>
</dbReference>
<feature type="domain" description="Ketosynthase family 3 (KS3)" evidence="11">
    <location>
        <begin position="995"/>
        <end position="1539"/>
    </location>
</feature>
<evidence type="ECO:0000313" key="12">
    <source>
        <dbReference type="EMBL" id="KAF6832078.1"/>
    </source>
</evidence>
<dbReference type="Pfam" id="PF00109">
    <property type="entry name" value="ketoacyl-synt"/>
    <property type="match status" value="1"/>
</dbReference>
<dbReference type="PANTHER" id="PTHR10982">
    <property type="entry name" value="MALONYL COA-ACYL CARRIER PROTEIN TRANSACYLASE"/>
    <property type="match status" value="1"/>
</dbReference>
<dbReference type="Gene3D" id="3.40.47.10">
    <property type="match status" value="2"/>
</dbReference>
<evidence type="ECO:0000259" key="11">
    <source>
        <dbReference type="PROSITE" id="PS52004"/>
    </source>
</evidence>
<dbReference type="InterPro" id="IPR041550">
    <property type="entry name" value="FASI_helical"/>
</dbReference>
<dbReference type="GO" id="GO:0004312">
    <property type="term" value="F:fatty acid synthase activity"/>
    <property type="evidence" value="ECO:0007669"/>
    <property type="project" value="InterPro"/>
</dbReference>
<name>A0A8H6KIW7_9PEZI</name>
<evidence type="ECO:0000313" key="13">
    <source>
        <dbReference type="Proteomes" id="UP000639643"/>
    </source>
</evidence>
<dbReference type="PROSITE" id="PS50075">
    <property type="entry name" value="CARRIER"/>
    <property type="match status" value="1"/>
</dbReference>
<dbReference type="InterPro" id="IPR014031">
    <property type="entry name" value="Ketoacyl_synth_C"/>
</dbReference>
<dbReference type="Gene3D" id="3.30.70.2490">
    <property type="match status" value="1"/>
</dbReference>
<comment type="caution">
    <text evidence="12">The sequence shown here is derived from an EMBL/GenBank/DDBJ whole genome shotgun (WGS) entry which is preliminary data.</text>
</comment>
<organism evidence="12 13">
    <name type="scientific">Colletotrichum musicola</name>
    <dbReference type="NCBI Taxonomy" id="2175873"/>
    <lineage>
        <taxon>Eukaryota</taxon>
        <taxon>Fungi</taxon>
        <taxon>Dikarya</taxon>
        <taxon>Ascomycota</taxon>
        <taxon>Pezizomycotina</taxon>
        <taxon>Sordariomycetes</taxon>
        <taxon>Hypocreomycetidae</taxon>
        <taxon>Glomerellales</taxon>
        <taxon>Glomerellaceae</taxon>
        <taxon>Colletotrichum</taxon>
        <taxon>Colletotrichum orchidearum species complex</taxon>
    </lineage>
</organism>
<dbReference type="SUPFAM" id="SSF51735">
    <property type="entry name" value="NAD(P)-binding Rossmann-fold domains"/>
    <property type="match status" value="1"/>
</dbReference>
<evidence type="ECO:0000256" key="6">
    <source>
        <dbReference type="PIRNR" id="PIRNR000454"/>
    </source>
</evidence>
<evidence type="ECO:0000256" key="5">
    <source>
        <dbReference type="ARBA" id="ARBA00022679"/>
    </source>
</evidence>
<keyword evidence="5 6" id="KW-0808">Transferase</keyword>
<dbReference type="EC" id="2.3.1.41" evidence="2"/>
<dbReference type="InterPro" id="IPR026025">
    <property type="entry name" value="FAS_alpha_yeast"/>
</dbReference>
<dbReference type="GO" id="GO:0004315">
    <property type="term" value="F:3-oxoacyl-[acyl-carrier-protein] synthase activity"/>
    <property type="evidence" value="ECO:0007669"/>
    <property type="project" value="UniProtKB-EC"/>
</dbReference>
<dbReference type="SUPFAM" id="SSF52151">
    <property type="entry name" value="FabD/lysophospholipase-like"/>
    <property type="match status" value="1"/>
</dbReference>
<dbReference type="GO" id="GO:0005835">
    <property type="term" value="C:fatty acid synthase complex"/>
    <property type="evidence" value="ECO:0007669"/>
    <property type="project" value="InterPro"/>
</dbReference>
<evidence type="ECO:0000256" key="7">
    <source>
        <dbReference type="PIRSR" id="PIRSR000454-1"/>
    </source>
</evidence>
<dbReference type="GO" id="GO:0008897">
    <property type="term" value="F:holo-[acyl-carrier-protein] synthase activity"/>
    <property type="evidence" value="ECO:0007669"/>
    <property type="project" value="InterPro"/>
</dbReference>
<dbReference type="PIRSF" id="PIRSF000454">
    <property type="entry name" value="FAS_yeast_alpha"/>
    <property type="match status" value="1"/>
</dbReference>
<dbReference type="FunFam" id="3.90.25.70:FF:000001">
    <property type="entry name" value="Fatty acid synthase subunit alpha"/>
    <property type="match status" value="1"/>
</dbReference>
<dbReference type="InterPro" id="IPR020841">
    <property type="entry name" value="PKS_Beta-ketoAc_synthase_dom"/>
</dbReference>
<dbReference type="InterPro" id="IPR018201">
    <property type="entry name" value="Ketoacyl_synth_AS"/>
</dbReference>
<dbReference type="Gene3D" id="6.10.140.1410">
    <property type="match status" value="1"/>
</dbReference>
<dbReference type="PROSITE" id="PS52004">
    <property type="entry name" value="KS3_2"/>
    <property type="match status" value="1"/>
</dbReference>
<dbReference type="Pfam" id="PF02801">
    <property type="entry name" value="Ketoacyl-synt_C"/>
    <property type="match status" value="1"/>
</dbReference>
<evidence type="ECO:0000259" key="10">
    <source>
        <dbReference type="PROSITE" id="PS50075"/>
    </source>
</evidence>
<dbReference type="OrthoDB" id="4251012at2759"/>
<feature type="domain" description="Carrier" evidence="10">
    <location>
        <begin position="148"/>
        <end position="224"/>
    </location>
</feature>
<dbReference type="InterPro" id="IPR014030">
    <property type="entry name" value="Ketoacyl_synth_N"/>
</dbReference>
<accession>A0A8H6KIW7</accession>
<feature type="region of interest" description="Disordered" evidence="9">
    <location>
        <begin position="114"/>
        <end position="133"/>
    </location>
</feature>
<dbReference type="SUPFAM" id="SSF53901">
    <property type="entry name" value="Thiolase-like"/>
    <property type="match status" value="2"/>
</dbReference>
<dbReference type="Pfam" id="PF18325">
    <property type="entry name" value="Fas_alpha_ACP"/>
    <property type="match status" value="1"/>
</dbReference>
<keyword evidence="13" id="KW-1185">Reference proteome</keyword>
<keyword evidence="4" id="KW-0597">Phosphoprotein</keyword>
<dbReference type="Gene3D" id="3.40.50.720">
    <property type="entry name" value="NAD(P)-binding Rossmann-like Domain"/>
    <property type="match status" value="2"/>
</dbReference>
<evidence type="ECO:0000256" key="9">
    <source>
        <dbReference type="SAM" id="MobiDB-lite"/>
    </source>
</evidence>